<accession>A0A7K1SA87</accession>
<organism evidence="2 3">
    <name type="scientific">Spirosoma arboris</name>
    <dbReference type="NCBI Taxonomy" id="2682092"/>
    <lineage>
        <taxon>Bacteria</taxon>
        <taxon>Pseudomonadati</taxon>
        <taxon>Bacteroidota</taxon>
        <taxon>Cytophagia</taxon>
        <taxon>Cytophagales</taxon>
        <taxon>Cytophagaceae</taxon>
        <taxon>Spirosoma</taxon>
    </lineage>
</organism>
<dbReference type="RefSeq" id="WP_157585006.1">
    <property type="nucleotide sequence ID" value="NZ_WPIN01000004.1"/>
</dbReference>
<dbReference type="AlphaFoldDB" id="A0A7K1SA87"/>
<comment type="caution">
    <text evidence="2">The sequence shown here is derived from an EMBL/GenBank/DDBJ whole genome shotgun (WGS) entry which is preliminary data.</text>
</comment>
<feature type="chain" id="PRO_5029676147" description="T9SS type A sorting domain-containing protein" evidence="1">
    <location>
        <begin position="22"/>
        <end position="369"/>
    </location>
</feature>
<feature type="signal peptide" evidence="1">
    <location>
        <begin position="1"/>
        <end position="21"/>
    </location>
</feature>
<dbReference type="Gene3D" id="2.60.40.10">
    <property type="entry name" value="Immunoglobulins"/>
    <property type="match status" value="1"/>
</dbReference>
<sequence>MDKIATICLFIWVIAARIANAQTTPFSALWSFEGNDNGSSSSSMVAVSGVSYVGINKLFGTYQTGNVGQGVSLQHWATTDCNHIEYAQFTIQPQGTARFTITSLSFAFSHSPTGPAFVTVRSSADGFSSDIYSQSVGNSYQIASITLNGPSFINQTSAITFRIYGCSPTDSNGTLRLDEITINGTVTSAPLPVTLLSFTAQPEGDRVQLAWATTSEQDADYFLVERSRDLKEFATVGEVAAKGTTDSRQYYGLTDLNPQPGVNYYRLKQIDQDGTTQSFKPIEAIIRSDEPVVAVYPNPANPDRIHLRLWNADDAVIQLLTTMGQPISGRLERQSGEAELVFDQSLPTGLYWLEVQINSQRRMINVLVH</sequence>
<protein>
    <recommendedName>
        <fullName evidence="4">T9SS type A sorting domain-containing protein</fullName>
    </recommendedName>
</protein>
<dbReference type="EMBL" id="WPIN01000004">
    <property type="protein sequence ID" value="MVM30753.1"/>
    <property type="molecule type" value="Genomic_DNA"/>
</dbReference>
<gene>
    <name evidence="2" type="ORF">GO755_11980</name>
</gene>
<dbReference type="Proteomes" id="UP000436006">
    <property type="component" value="Unassembled WGS sequence"/>
</dbReference>
<evidence type="ECO:0000313" key="3">
    <source>
        <dbReference type="Proteomes" id="UP000436006"/>
    </source>
</evidence>
<keyword evidence="1" id="KW-0732">Signal</keyword>
<proteinExistence type="predicted"/>
<evidence type="ECO:0000313" key="2">
    <source>
        <dbReference type="EMBL" id="MVM30753.1"/>
    </source>
</evidence>
<reference evidence="2 3" key="1">
    <citation type="submission" date="2019-12" db="EMBL/GenBank/DDBJ databases">
        <title>Spirosoma sp. HMF4905 genome sequencing and assembly.</title>
        <authorList>
            <person name="Kang H."/>
            <person name="Cha I."/>
            <person name="Kim H."/>
            <person name="Joh K."/>
        </authorList>
    </citation>
    <scope>NUCLEOTIDE SEQUENCE [LARGE SCALE GENOMIC DNA]</scope>
    <source>
        <strain evidence="2 3">HMF4905</strain>
    </source>
</reference>
<evidence type="ECO:0008006" key="4">
    <source>
        <dbReference type="Google" id="ProtNLM"/>
    </source>
</evidence>
<dbReference type="InterPro" id="IPR013783">
    <property type="entry name" value="Ig-like_fold"/>
</dbReference>
<keyword evidence="3" id="KW-1185">Reference proteome</keyword>
<name>A0A7K1SA87_9BACT</name>
<evidence type="ECO:0000256" key="1">
    <source>
        <dbReference type="SAM" id="SignalP"/>
    </source>
</evidence>